<reference evidence="3" key="1">
    <citation type="journal article" date="2020" name="mSystems">
        <title>Genome- and Community-Level Interaction Insights into Carbon Utilization and Element Cycling Functions of Hydrothermarchaeota in Hydrothermal Sediment.</title>
        <authorList>
            <person name="Zhou Z."/>
            <person name="Liu Y."/>
            <person name="Xu W."/>
            <person name="Pan J."/>
            <person name="Luo Z.H."/>
            <person name="Li M."/>
        </authorList>
    </citation>
    <scope>NUCLEOTIDE SEQUENCE [LARGE SCALE GENOMIC DNA]</scope>
    <source>
        <strain evidence="3">SpSt-265</strain>
        <strain evidence="4">SpSt-465</strain>
    </source>
</reference>
<sequence>MLIVEISVVPVGTGDPSVSKYIRTALEIIKSSGLNYSINPMGTCVEGEWDEIFSTLKKIHDRLAAMGCQRLVTTIKIDDRRDRNQTMQDKVSRVSP</sequence>
<evidence type="ECO:0000256" key="1">
    <source>
        <dbReference type="ARBA" id="ARBA00010272"/>
    </source>
</evidence>
<evidence type="ECO:0000259" key="2">
    <source>
        <dbReference type="Pfam" id="PF01910"/>
    </source>
</evidence>
<dbReference type="InterPro" id="IPR051614">
    <property type="entry name" value="UPF0045_domain"/>
</dbReference>
<dbReference type="PANTHER" id="PTHR33777">
    <property type="entry name" value="UPF0045 PROTEIN ECM15"/>
    <property type="match status" value="1"/>
</dbReference>
<dbReference type="PANTHER" id="PTHR33777:SF1">
    <property type="entry name" value="UPF0045 PROTEIN ECM15"/>
    <property type="match status" value="1"/>
</dbReference>
<proteinExistence type="inferred from homology"/>
<organism evidence="3">
    <name type="scientific">candidate division WOR-3 bacterium</name>
    <dbReference type="NCBI Taxonomy" id="2052148"/>
    <lineage>
        <taxon>Bacteria</taxon>
        <taxon>Bacteria division WOR-3</taxon>
    </lineage>
</organism>
<dbReference type="InterPro" id="IPR002767">
    <property type="entry name" value="Thiamine_BP"/>
</dbReference>
<feature type="domain" description="Thiamine-binding protein" evidence="2">
    <location>
        <begin position="4"/>
        <end position="94"/>
    </location>
</feature>
<dbReference type="Pfam" id="PF01910">
    <property type="entry name" value="Thiamine_BP"/>
    <property type="match status" value="1"/>
</dbReference>
<evidence type="ECO:0000313" key="4">
    <source>
        <dbReference type="EMBL" id="HFJ53577.1"/>
    </source>
</evidence>
<dbReference type="NCBIfam" id="TIGR00106">
    <property type="entry name" value="MTH1187 family thiamine-binding protein"/>
    <property type="match status" value="1"/>
</dbReference>
<name>A0A7C1NEW7_UNCW3</name>
<protein>
    <submittedName>
        <fullName evidence="3">MTH1187 family thiamine-binding protein</fullName>
    </submittedName>
</protein>
<comment type="similarity">
    <text evidence="1">Belongs to the UPF0045 family.</text>
</comment>
<dbReference type="EMBL" id="DSTU01000004">
    <property type="protein sequence ID" value="HFJ53577.1"/>
    <property type="molecule type" value="Genomic_DNA"/>
</dbReference>
<comment type="caution">
    <text evidence="3">The sequence shown here is derived from an EMBL/GenBank/DDBJ whole genome shotgun (WGS) entry which is preliminary data.</text>
</comment>
<accession>A0A7C1NEW7</accession>
<dbReference type="AlphaFoldDB" id="A0A7C1NEW7"/>
<dbReference type="Gene3D" id="3.30.70.930">
    <property type="match status" value="1"/>
</dbReference>
<dbReference type="EMBL" id="DSLG01000008">
    <property type="protein sequence ID" value="HEA87738.1"/>
    <property type="molecule type" value="Genomic_DNA"/>
</dbReference>
<evidence type="ECO:0000313" key="3">
    <source>
        <dbReference type="EMBL" id="HEA87738.1"/>
    </source>
</evidence>
<dbReference type="GO" id="GO:0005829">
    <property type="term" value="C:cytosol"/>
    <property type="evidence" value="ECO:0007669"/>
    <property type="project" value="TreeGrafter"/>
</dbReference>
<gene>
    <name evidence="3" type="ORF">ENP94_07020</name>
    <name evidence="4" type="ORF">ENS16_02670</name>
</gene>
<dbReference type="InterPro" id="IPR029756">
    <property type="entry name" value="MTH1187/YkoF-like"/>
</dbReference>
<dbReference type="SUPFAM" id="SSF89957">
    <property type="entry name" value="MTH1187/YkoF-like"/>
    <property type="match status" value="1"/>
</dbReference>